<evidence type="ECO:0000256" key="1">
    <source>
        <dbReference type="ARBA" id="ARBA00008129"/>
    </source>
</evidence>
<evidence type="ECO:0000256" key="2">
    <source>
        <dbReference type="PROSITE-ProRule" id="PRU10139"/>
    </source>
</evidence>
<dbReference type="InterPro" id="IPR036526">
    <property type="entry name" value="C-N_Hydrolase_sf"/>
</dbReference>
<feature type="domain" description="CN hydrolase" evidence="4">
    <location>
        <begin position="5"/>
        <end position="395"/>
    </location>
</feature>
<dbReference type="InterPro" id="IPR000132">
    <property type="entry name" value="Nitrilase/CN_hydratase_CS"/>
</dbReference>
<evidence type="ECO:0000256" key="3">
    <source>
        <dbReference type="SAM" id="MobiDB-lite"/>
    </source>
</evidence>
<dbReference type="PROSITE" id="PS00920">
    <property type="entry name" value="NITRIL_CHT_1"/>
    <property type="match status" value="1"/>
</dbReference>
<dbReference type="CDD" id="cd07564">
    <property type="entry name" value="nitrilases_CHs"/>
    <property type="match status" value="1"/>
</dbReference>
<comment type="similarity">
    <text evidence="1">Belongs to the carbon-nitrogen hydrolase superfamily. Nitrilase family.</text>
</comment>
<dbReference type="PANTHER" id="PTHR46044">
    <property type="entry name" value="NITRILASE"/>
    <property type="match status" value="1"/>
</dbReference>
<dbReference type="Proteomes" id="UP001172681">
    <property type="component" value="Unassembled WGS sequence"/>
</dbReference>
<sequence>MPQRLLIGLSQSHTLSSVPQTLSALRDTTKRAAEKGISILLFPEAYLGGYPRTCSFGAAIGSRTDLGRDQYLAYTKSAVDLGDTPGGAGDEWLENYLPVNKETGRRGDGTRETLEEIARETGVFIVTGVVEKAGGSLYCSAVYVDPRRGVVGKRRKVMPTGSERLVWAQGSASTLKVATTTIKGVRVVMGCAICWENYMPLLRYSLYSQGVNLWLAPTADPRDTWEPLMRTIACEGRCFVLSANQCMKKKSLPSWITTGGASSREEDQATSMTGGGVRVHETLANGIPVGNNTTLSKGGRRLSMTKTEENHEIAWKCDNNKTIDEEANPLVENDDNGNNNNNKTQHPRDLSSSGDGSGEEFVSVGGSCIVNPMGKTIAGPIWEKEDELLYTEVDFDDCDRGHLDFDAAGHYSRPDAFKLTVEGLDLNPPP</sequence>
<name>A0AA38XZG7_9EURO</name>
<comment type="caution">
    <text evidence="5">The sequence shown here is derived from an EMBL/GenBank/DDBJ whole genome shotgun (WGS) entry which is preliminary data.</text>
</comment>
<evidence type="ECO:0000313" key="6">
    <source>
        <dbReference type="Proteomes" id="UP001172681"/>
    </source>
</evidence>
<dbReference type="PANTHER" id="PTHR46044:SF12">
    <property type="entry name" value="HYDROLASE"/>
    <property type="match status" value="1"/>
</dbReference>
<feature type="region of interest" description="Disordered" evidence="3">
    <location>
        <begin position="286"/>
        <end position="310"/>
    </location>
</feature>
<accession>A0AA38XZG7</accession>
<protein>
    <recommendedName>
        <fullName evidence="4">CN hydrolase domain-containing protein</fullName>
    </recommendedName>
</protein>
<dbReference type="AlphaFoldDB" id="A0AA38XZG7"/>
<dbReference type="FunFam" id="3.60.110.10:FF:000016">
    <property type="entry name" value="Nitrilase blr3397"/>
    <property type="match status" value="1"/>
</dbReference>
<dbReference type="InterPro" id="IPR044149">
    <property type="entry name" value="Nitrilases_CHs"/>
</dbReference>
<organism evidence="5 6">
    <name type="scientific">Knufia peltigerae</name>
    <dbReference type="NCBI Taxonomy" id="1002370"/>
    <lineage>
        <taxon>Eukaryota</taxon>
        <taxon>Fungi</taxon>
        <taxon>Dikarya</taxon>
        <taxon>Ascomycota</taxon>
        <taxon>Pezizomycotina</taxon>
        <taxon>Eurotiomycetes</taxon>
        <taxon>Chaetothyriomycetidae</taxon>
        <taxon>Chaetothyriales</taxon>
        <taxon>Trichomeriaceae</taxon>
        <taxon>Knufia</taxon>
    </lineage>
</organism>
<evidence type="ECO:0000259" key="4">
    <source>
        <dbReference type="PROSITE" id="PS50263"/>
    </source>
</evidence>
<gene>
    <name evidence="5" type="ORF">H2204_008661</name>
</gene>
<reference evidence="5" key="1">
    <citation type="submission" date="2022-10" db="EMBL/GenBank/DDBJ databases">
        <title>Culturing micro-colonial fungi from biological soil crusts in the Mojave desert and describing Neophaeococcomyces mojavensis, and introducing the new genera and species Taxawa tesnikishii.</title>
        <authorList>
            <person name="Kurbessoian T."/>
            <person name="Stajich J.E."/>
        </authorList>
    </citation>
    <scope>NUCLEOTIDE SEQUENCE</scope>
    <source>
        <strain evidence="5">TK_35</strain>
    </source>
</reference>
<dbReference type="SUPFAM" id="SSF56317">
    <property type="entry name" value="Carbon-nitrogen hydrolase"/>
    <property type="match status" value="1"/>
</dbReference>
<feature type="region of interest" description="Disordered" evidence="3">
    <location>
        <begin position="328"/>
        <end position="359"/>
    </location>
</feature>
<proteinExistence type="inferred from homology"/>
<feature type="active site" description="Proton acceptor" evidence="2">
    <location>
        <position position="44"/>
    </location>
</feature>
<dbReference type="GO" id="GO:0016836">
    <property type="term" value="F:hydro-lyase activity"/>
    <property type="evidence" value="ECO:0007669"/>
    <property type="project" value="UniProtKB-ARBA"/>
</dbReference>
<dbReference type="Gene3D" id="3.60.110.10">
    <property type="entry name" value="Carbon-nitrogen hydrolase"/>
    <property type="match status" value="1"/>
</dbReference>
<keyword evidence="6" id="KW-1185">Reference proteome</keyword>
<dbReference type="PROSITE" id="PS50263">
    <property type="entry name" value="CN_HYDROLASE"/>
    <property type="match status" value="1"/>
</dbReference>
<evidence type="ECO:0000313" key="5">
    <source>
        <dbReference type="EMBL" id="KAJ9630156.1"/>
    </source>
</evidence>
<dbReference type="EMBL" id="JAPDRN010000064">
    <property type="protein sequence ID" value="KAJ9630156.1"/>
    <property type="molecule type" value="Genomic_DNA"/>
</dbReference>
<dbReference type="InterPro" id="IPR003010">
    <property type="entry name" value="C-N_Hydrolase"/>
</dbReference>
<dbReference type="Pfam" id="PF00795">
    <property type="entry name" value="CN_hydrolase"/>
    <property type="match status" value="1"/>
</dbReference>
<dbReference type="GO" id="GO:0000257">
    <property type="term" value="F:nitrilase activity"/>
    <property type="evidence" value="ECO:0007669"/>
    <property type="project" value="UniProtKB-ARBA"/>
</dbReference>